<dbReference type="AlphaFoldDB" id="A0A174MN59"/>
<protein>
    <submittedName>
        <fullName evidence="1">Uncharacterized protein</fullName>
    </submittedName>
</protein>
<dbReference type="Proteomes" id="UP000095544">
    <property type="component" value="Unassembled WGS sequence"/>
</dbReference>
<dbReference type="STRING" id="39482.ERS852491_04968"/>
<sequence>MKRVVVIGEEEEELMFHQCSAFIYEWLLKQVHVKEESLTDWLLYDISSSNPNIYYKAFSRHEESMNGADWEWWILTADPYYKDKYNGYRFLVQAKKLWPNNQDNYSLLSYGNKNGFQIDLLLNEARYRNAYPLYMFYTTTQPDITEQIKNIQFIGEETLRRCEDCINGCFLSDAGSISEILFNLPRHKIFDTEVLNHSLKLSLLDKLFQDLSKSDHIFNKLNQRLIKLGGMDSQYKDGVYGIKHSGRGIPNYLKIFVERQGQDLSWLEREMKFEMGEIGGLAVIDLRE</sequence>
<organism evidence="1 2">
    <name type="scientific">Faecalicatena contorta</name>
    <dbReference type="NCBI Taxonomy" id="39482"/>
    <lineage>
        <taxon>Bacteria</taxon>
        <taxon>Bacillati</taxon>
        <taxon>Bacillota</taxon>
        <taxon>Clostridia</taxon>
        <taxon>Lachnospirales</taxon>
        <taxon>Lachnospiraceae</taxon>
        <taxon>Faecalicatena</taxon>
    </lineage>
</organism>
<name>A0A174MN59_9FIRM</name>
<evidence type="ECO:0000313" key="2">
    <source>
        <dbReference type="Proteomes" id="UP000095544"/>
    </source>
</evidence>
<proteinExistence type="predicted"/>
<reference evidence="1 2" key="1">
    <citation type="submission" date="2015-09" db="EMBL/GenBank/DDBJ databases">
        <authorList>
            <consortium name="Pathogen Informatics"/>
        </authorList>
    </citation>
    <scope>NUCLEOTIDE SEQUENCE [LARGE SCALE GENOMIC DNA]</scope>
    <source>
        <strain evidence="1 2">2789STDY5834876</strain>
    </source>
</reference>
<evidence type="ECO:0000313" key="1">
    <source>
        <dbReference type="EMBL" id="CUP36521.1"/>
    </source>
</evidence>
<dbReference type="EMBL" id="CYZU01000090">
    <property type="protein sequence ID" value="CUP36521.1"/>
    <property type="molecule type" value="Genomic_DNA"/>
</dbReference>
<gene>
    <name evidence="1" type="ORF">ERS852491_04968</name>
</gene>
<dbReference type="OrthoDB" id="1524885at2"/>
<dbReference type="Pfam" id="PF20320">
    <property type="entry name" value="DUF6615"/>
    <property type="match status" value="1"/>
</dbReference>
<dbReference type="InterPro" id="IPR046723">
    <property type="entry name" value="DUF6615"/>
</dbReference>
<dbReference type="RefSeq" id="WP_055155282.1">
    <property type="nucleotide sequence ID" value="NZ_CYZU01000090.1"/>
</dbReference>
<accession>A0A174MN59</accession>